<dbReference type="STRING" id="2094558.A0A314ZCH0"/>
<dbReference type="PANTHER" id="PTHR43462:SF2">
    <property type="entry name" value="THREONYL AND ALANYL TRNA SYNTHETASE SECOND ADDITIONAL DOMAIN-CONTAINING PROTEIN"/>
    <property type="match status" value="1"/>
</dbReference>
<dbReference type="Gene3D" id="3.30.980.10">
    <property type="entry name" value="Threonyl-trna Synthetase, Chain A, domain 2"/>
    <property type="match status" value="1"/>
</dbReference>
<dbReference type="GO" id="GO:0003676">
    <property type="term" value="F:nucleic acid binding"/>
    <property type="evidence" value="ECO:0007669"/>
    <property type="project" value="InterPro"/>
</dbReference>
<dbReference type="AlphaFoldDB" id="A0A314ZCH0"/>
<dbReference type="OrthoDB" id="288942at2759"/>
<dbReference type="PANTHER" id="PTHR43462">
    <property type="entry name" value="ALANYL-TRNA EDITING PROTEIN"/>
    <property type="match status" value="1"/>
</dbReference>
<protein>
    <recommendedName>
        <fullName evidence="1">Alanyl-transfer RNA synthetases family profile domain-containing protein</fullName>
    </recommendedName>
</protein>
<gene>
    <name evidence="2" type="ORF">Pyn_10142</name>
</gene>
<evidence type="ECO:0000313" key="2">
    <source>
        <dbReference type="EMBL" id="PQQ15064.1"/>
    </source>
</evidence>
<keyword evidence="3" id="KW-1185">Reference proteome</keyword>
<organism evidence="2 3">
    <name type="scientific">Prunus yedoensis var. nudiflora</name>
    <dbReference type="NCBI Taxonomy" id="2094558"/>
    <lineage>
        <taxon>Eukaryota</taxon>
        <taxon>Viridiplantae</taxon>
        <taxon>Streptophyta</taxon>
        <taxon>Embryophyta</taxon>
        <taxon>Tracheophyta</taxon>
        <taxon>Spermatophyta</taxon>
        <taxon>Magnoliopsida</taxon>
        <taxon>eudicotyledons</taxon>
        <taxon>Gunneridae</taxon>
        <taxon>Pentapetalae</taxon>
        <taxon>rosids</taxon>
        <taxon>fabids</taxon>
        <taxon>Rosales</taxon>
        <taxon>Rosaceae</taxon>
        <taxon>Amygdaloideae</taxon>
        <taxon>Amygdaleae</taxon>
        <taxon>Prunus</taxon>
    </lineage>
</organism>
<comment type="caution">
    <text evidence="2">The sequence shown here is derived from an EMBL/GenBank/DDBJ whole genome shotgun (WGS) entry which is preliminary data.</text>
</comment>
<dbReference type="InterPro" id="IPR051335">
    <property type="entry name" value="Alanyl-tRNA_Editing_Enzymes"/>
</dbReference>
<dbReference type="Proteomes" id="UP000250321">
    <property type="component" value="Unassembled WGS sequence"/>
</dbReference>
<feature type="domain" description="Alanyl-transfer RNA synthetases family profile" evidence="1">
    <location>
        <begin position="1"/>
        <end position="241"/>
    </location>
</feature>
<reference evidence="2 3" key="1">
    <citation type="submission" date="2018-02" db="EMBL/GenBank/DDBJ databases">
        <title>Draft genome of wild Prunus yedoensis var. nudiflora.</title>
        <authorList>
            <person name="Baek S."/>
            <person name="Kim J.-H."/>
            <person name="Choi K."/>
            <person name="Kim G.-B."/>
            <person name="Cho A."/>
            <person name="Jang H."/>
            <person name="Shin C.-H."/>
            <person name="Yu H.-J."/>
            <person name="Mun J.-H."/>
        </authorList>
    </citation>
    <scope>NUCLEOTIDE SEQUENCE [LARGE SCALE GENOMIC DNA]</scope>
    <source>
        <strain evidence="3">cv. Jeju island</strain>
        <tissue evidence="2">Leaf</tissue>
    </source>
</reference>
<dbReference type="FunFam" id="2.40.30.130:FF:000013">
    <property type="entry name" value="Threonyl and alanyl tRNA synthetase second additional domain-containing protein"/>
    <property type="match status" value="1"/>
</dbReference>
<sequence length="259" mass="28213">MASSSLSPTKLDYFDDMCKLQSKATLLSLSKGEDGRTALVLDRTIFHPQGGGQPADTGFIAVADSGLKFVAEDVRSKDGIVYHYGFVENSVEEMESKFEKGKELFLRVDEARRKLNSRLHSAGHLLDACMRNVGLGDLEPTKGYHFPQGPYVEYKGTVPQKDMESKQKELELEANALILRGGKVSAALLPYEEACKVCGDSLPDYIPKSSTPRIVKLGDSPGCPCGGTHVSDISEIKSLTVSQIRTKKGSTKVFYNVGS</sequence>
<accession>A0A314ZCH0</accession>
<dbReference type="FunFam" id="3.30.980.10:FF:000008">
    <property type="entry name" value="Similar to alanyl-tRNA synthetase"/>
    <property type="match status" value="1"/>
</dbReference>
<proteinExistence type="predicted"/>
<dbReference type="InterPro" id="IPR018165">
    <property type="entry name" value="Ala-tRNA-synth_IIc_core"/>
</dbReference>
<dbReference type="GO" id="GO:0006419">
    <property type="term" value="P:alanyl-tRNA aminoacylation"/>
    <property type="evidence" value="ECO:0007669"/>
    <property type="project" value="InterPro"/>
</dbReference>
<dbReference type="InterPro" id="IPR018163">
    <property type="entry name" value="Thr/Ala-tRNA-synth_IIc_edit"/>
</dbReference>
<dbReference type="SUPFAM" id="SSF55186">
    <property type="entry name" value="ThrRS/AlaRS common domain"/>
    <property type="match status" value="1"/>
</dbReference>
<dbReference type="GO" id="GO:0005524">
    <property type="term" value="F:ATP binding"/>
    <property type="evidence" value="ECO:0007669"/>
    <property type="project" value="InterPro"/>
</dbReference>
<dbReference type="GO" id="GO:0005737">
    <property type="term" value="C:cytoplasm"/>
    <property type="evidence" value="ECO:0007669"/>
    <property type="project" value="UniProtKB-SubCell"/>
</dbReference>
<name>A0A314ZCH0_PRUYE</name>
<evidence type="ECO:0000259" key="1">
    <source>
        <dbReference type="PROSITE" id="PS50860"/>
    </source>
</evidence>
<dbReference type="Pfam" id="PF01411">
    <property type="entry name" value="tRNA-synt_2c"/>
    <property type="match status" value="1"/>
</dbReference>
<dbReference type="EMBL" id="PJQY01000240">
    <property type="protein sequence ID" value="PQQ15064.1"/>
    <property type="molecule type" value="Genomic_DNA"/>
</dbReference>
<dbReference type="InterPro" id="IPR018164">
    <property type="entry name" value="Ala-tRNA-synth_IIc_N"/>
</dbReference>
<dbReference type="InterPro" id="IPR009000">
    <property type="entry name" value="Transl_B-barrel_sf"/>
</dbReference>
<dbReference type="Gene3D" id="2.40.30.130">
    <property type="match status" value="1"/>
</dbReference>
<dbReference type="PROSITE" id="PS50860">
    <property type="entry name" value="AA_TRNA_LIGASE_II_ALA"/>
    <property type="match status" value="1"/>
</dbReference>
<dbReference type="SUPFAM" id="SSF50447">
    <property type="entry name" value="Translation proteins"/>
    <property type="match status" value="1"/>
</dbReference>
<evidence type="ECO:0000313" key="3">
    <source>
        <dbReference type="Proteomes" id="UP000250321"/>
    </source>
</evidence>
<dbReference type="GO" id="GO:0004813">
    <property type="term" value="F:alanine-tRNA ligase activity"/>
    <property type="evidence" value="ECO:0007669"/>
    <property type="project" value="InterPro"/>
</dbReference>